<name>A0A0F9RW76_9ZZZZ</name>
<dbReference type="InterPro" id="IPR011856">
    <property type="entry name" value="tRNA_endonuc-like_dom_sf"/>
</dbReference>
<proteinExistence type="predicted"/>
<evidence type="ECO:0000313" key="1">
    <source>
        <dbReference type="EMBL" id="KKN60695.1"/>
    </source>
</evidence>
<reference evidence="1" key="1">
    <citation type="journal article" date="2015" name="Nature">
        <title>Complex archaea that bridge the gap between prokaryotes and eukaryotes.</title>
        <authorList>
            <person name="Spang A."/>
            <person name="Saw J.H."/>
            <person name="Jorgensen S.L."/>
            <person name="Zaremba-Niedzwiedzka K."/>
            <person name="Martijn J."/>
            <person name="Lind A.E."/>
            <person name="van Eijk R."/>
            <person name="Schleper C."/>
            <person name="Guy L."/>
            <person name="Ettema T.J."/>
        </authorList>
    </citation>
    <scope>NUCLEOTIDE SEQUENCE</scope>
</reference>
<dbReference type="AlphaFoldDB" id="A0A0F9RW76"/>
<dbReference type="Gene3D" id="3.40.1350.10">
    <property type="match status" value="1"/>
</dbReference>
<dbReference type="GO" id="GO:0003676">
    <property type="term" value="F:nucleic acid binding"/>
    <property type="evidence" value="ECO:0007669"/>
    <property type="project" value="InterPro"/>
</dbReference>
<gene>
    <name evidence="1" type="ORF">LCGC14_0528940</name>
</gene>
<protein>
    <recommendedName>
        <fullName evidence="2">VRR-NUC domain-containing protein</fullName>
    </recommendedName>
</protein>
<accession>A0A0F9RW76</accession>
<dbReference type="SUPFAM" id="SSF52980">
    <property type="entry name" value="Restriction endonuclease-like"/>
    <property type="match status" value="1"/>
</dbReference>
<dbReference type="InterPro" id="IPR011335">
    <property type="entry name" value="Restrct_endonuc-II-like"/>
</dbReference>
<evidence type="ECO:0008006" key="2">
    <source>
        <dbReference type="Google" id="ProtNLM"/>
    </source>
</evidence>
<dbReference type="EMBL" id="LAZR01000685">
    <property type="protein sequence ID" value="KKN60695.1"/>
    <property type="molecule type" value="Genomic_DNA"/>
</dbReference>
<organism evidence="1">
    <name type="scientific">marine sediment metagenome</name>
    <dbReference type="NCBI Taxonomy" id="412755"/>
    <lineage>
        <taxon>unclassified sequences</taxon>
        <taxon>metagenomes</taxon>
        <taxon>ecological metagenomes</taxon>
    </lineage>
</organism>
<comment type="caution">
    <text evidence="1">The sequence shown here is derived from an EMBL/GenBank/DDBJ whole genome shotgun (WGS) entry which is preliminary data.</text>
</comment>
<sequence>MPLESTIKDSILKWLRAQNFYATKTHGEAMQERGLPDIFACVYGLFVAIEVKQPGMSATPIQQYHLGQISTAGGLSWVVDSLQDVVDRVGQITRS</sequence>